<protein>
    <submittedName>
        <fullName evidence="3">DUF378 domain-containing protein</fullName>
    </submittedName>
</protein>
<dbReference type="RefSeq" id="WP_377567269.1">
    <property type="nucleotide sequence ID" value="NZ_JBHTJZ010000056.1"/>
</dbReference>
<reference evidence="4" key="1">
    <citation type="journal article" date="2019" name="Int. J. Syst. Evol. Microbiol.">
        <title>The Global Catalogue of Microorganisms (GCM) 10K type strain sequencing project: providing services to taxonomists for standard genome sequencing and annotation.</title>
        <authorList>
            <consortium name="The Broad Institute Genomics Platform"/>
            <consortium name="The Broad Institute Genome Sequencing Center for Infectious Disease"/>
            <person name="Wu L."/>
            <person name="Ma J."/>
        </authorList>
    </citation>
    <scope>NUCLEOTIDE SEQUENCE [LARGE SCALE GENOMIC DNA]</scope>
    <source>
        <strain evidence="4">CCUG 59129</strain>
    </source>
</reference>
<keyword evidence="2" id="KW-0812">Transmembrane</keyword>
<evidence type="ECO:0000256" key="1">
    <source>
        <dbReference type="SAM" id="MobiDB-lite"/>
    </source>
</evidence>
<feature type="region of interest" description="Disordered" evidence="1">
    <location>
        <begin position="91"/>
        <end position="110"/>
    </location>
</feature>
<keyword evidence="2" id="KW-1133">Transmembrane helix</keyword>
<proteinExistence type="predicted"/>
<dbReference type="InterPro" id="IPR007211">
    <property type="entry name" value="DUF378"/>
</dbReference>
<dbReference type="Pfam" id="PF04070">
    <property type="entry name" value="DUF378"/>
    <property type="match status" value="1"/>
</dbReference>
<dbReference type="Proteomes" id="UP001596989">
    <property type="component" value="Unassembled WGS sequence"/>
</dbReference>
<comment type="caution">
    <text evidence="3">The sequence shown here is derived from an EMBL/GenBank/DDBJ whole genome shotgun (WGS) entry which is preliminary data.</text>
</comment>
<evidence type="ECO:0000313" key="4">
    <source>
        <dbReference type="Proteomes" id="UP001596989"/>
    </source>
</evidence>
<accession>A0ABW3HVK8</accession>
<gene>
    <name evidence="3" type="ORF">ACFQ2I_19665</name>
</gene>
<dbReference type="PANTHER" id="PTHR37304:SF1">
    <property type="entry name" value="MEMBRANE PROTEIN"/>
    <property type="match status" value="1"/>
</dbReference>
<sequence length="110" mass="12018">MSMLSRIALALLIIGGINWGLIGFFQFDLVAALFGGQSSFLSRLVYGLVGLSALACLGLLFKSDEEVDTVTERPTRFSNASLNTEFSEEPLFRDDSSVDKGKDYKSKGKK</sequence>
<feature type="transmembrane region" description="Helical" evidence="2">
    <location>
        <begin position="7"/>
        <end position="34"/>
    </location>
</feature>
<keyword evidence="2" id="KW-0472">Membrane</keyword>
<evidence type="ECO:0000256" key="2">
    <source>
        <dbReference type="SAM" id="Phobius"/>
    </source>
</evidence>
<keyword evidence="4" id="KW-1185">Reference proteome</keyword>
<evidence type="ECO:0000313" key="3">
    <source>
        <dbReference type="EMBL" id="MFD0961570.1"/>
    </source>
</evidence>
<dbReference type="PANTHER" id="PTHR37304">
    <property type="entry name" value="MEMBRANE PROTEIN-RELATED"/>
    <property type="match status" value="1"/>
</dbReference>
<feature type="transmembrane region" description="Helical" evidence="2">
    <location>
        <begin position="40"/>
        <end position="61"/>
    </location>
</feature>
<dbReference type="EMBL" id="JBHTJZ010000056">
    <property type="protein sequence ID" value="MFD0961570.1"/>
    <property type="molecule type" value="Genomic_DNA"/>
</dbReference>
<name>A0ABW3HVK8_9BACL</name>
<organism evidence="3 4">
    <name type="scientific">Paenibacillus chungangensis</name>
    <dbReference type="NCBI Taxonomy" id="696535"/>
    <lineage>
        <taxon>Bacteria</taxon>
        <taxon>Bacillati</taxon>
        <taxon>Bacillota</taxon>
        <taxon>Bacilli</taxon>
        <taxon>Bacillales</taxon>
        <taxon>Paenibacillaceae</taxon>
        <taxon>Paenibacillus</taxon>
    </lineage>
</organism>